<evidence type="ECO:0000256" key="3">
    <source>
        <dbReference type="ARBA" id="ARBA00022989"/>
    </source>
</evidence>
<feature type="transmembrane region" description="Helical" evidence="5">
    <location>
        <begin position="82"/>
        <end position="111"/>
    </location>
</feature>
<proteinExistence type="predicted"/>
<dbReference type="GO" id="GO:0016020">
    <property type="term" value="C:membrane"/>
    <property type="evidence" value="ECO:0007669"/>
    <property type="project" value="UniProtKB-SubCell"/>
</dbReference>
<keyword evidence="4 5" id="KW-0472">Membrane</keyword>
<dbReference type="PANTHER" id="PTHR12489">
    <property type="entry name" value="LIPOMA HMGIC FUSION PARTNER-LIKE PROTEIN"/>
    <property type="match status" value="1"/>
</dbReference>
<evidence type="ECO:0000256" key="5">
    <source>
        <dbReference type="SAM" id="Phobius"/>
    </source>
</evidence>
<dbReference type="Proteomes" id="UP000762676">
    <property type="component" value="Unassembled WGS sequence"/>
</dbReference>
<organism evidence="6 7">
    <name type="scientific">Elysia marginata</name>
    <dbReference type="NCBI Taxonomy" id="1093978"/>
    <lineage>
        <taxon>Eukaryota</taxon>
        <taxon>Metazoa</taxon>
        <taxon>Spiralia</taxon>
        <taxon>Lophotrochozoa</taxon>
        <taxon>Mollusca</taxon>
        <taxon>Gastropoda</taxon>
        <taxon>Heterobranchia</taxon>
        <taxon>Euthyneura</taxon>
        <taxon>Panpulmonata</taxon>
        <taxon>Sacoglossa</taxon>
        <taxon>Placobranchoidea</taxon>
        <taxon>Plakobranchidae</taxon>
        <taxon>Elysia</taxon>
    </lineage>
</organism>
<keyword evidence="2 5" id="KW-0812">Transmembrane</keyword>
<evidence type="ECO:0000256" key="1">
    <source>
        <dbReference type="ARBA" id="ARBA00004141"/>
    </source>
</evidence>
<evidence type="ECO:0000256" key="2">
    <source>
        <dbReference type="ARBA" id="ARBA00022692"/>
    </source>
</evidence>
<keyword evidence="7" id="KW-1185">Reference proteome</keyword>
<evidence type="ECO:0000313" key="6">
    <source>
        <dbReference type="EMBL" id="GFR66495.1"/>
    </source>
</evidence>
<comment type="caution">
    <text evidence="6">The sequence shown here is derived from an EMBL/GenBank/DDBJ whole genome shotgun (WGS) entry which is preliminary data.</text>
</comment>
<keyword evidence="3 5" id="KW-1133">Transmembrane helix</keyword>
<sequence>MSATCIGKFWAVTSFVASIATAIGFYFPYWIQGYYVAYDGEKSPMYFGTFRRCSYPRLTSDDLIEIVDDCGRYSTFLDIPSIWWQISTVVVGTGACLSLLVSLTGLIALCIRDIITVKIARGIGLVQMTAGLLIGGGVAIYPNGWSATEVRQACGGYSDPYVLGDCVFCWAFYMTSVGGGLTLLCAALTCHSFHQKHQYRNVLASHV</sequence>
<dbReference type="EMBL" id="BMAT01011087">
    <property type="protein sequence ID" value="GFR66495.1"/>
    <property type="molecule type" value="Genomic_DNA"/>
</dbReference>
<feature type="transmembrane region" description="Helical" evidence="5">
    <location>
        <begin position="123"/>
        <end position="141"/>
    </location>
</feature>
<evidence type="ECO:0000256" key="4">
    <source>
        <dbReference type="ARBA" id="ARBA00023136"/>
    </source>
</evidence>
<protein>
    <submittedName>
        <fullName evidence="6">Lipoma HMGIC fusion partner-like</fullName>
    </submittedName>
</protein>
<feature type="transmembrane region" description="Helical" evidence="5">
    <location>
        <begin position="170"/>
        <end position="190"/>
    </location>
</feature>
<gene>
    <name evidence="6" type="ORF">ElyMa_005560600</name>
</gene>
<name>A0AAV4F0N9_9GAST</name>
<dbReference type="AlphaFoldDB" id="A0AAV4F0N9"/>
<dbReference type="Gene3D" id="1.20.140.150">
    <property type="match status" value="1"/>
</dbReference>
<reference evidence="6 7" key="1">
    <citation type="journal article" date="2021" name="Elife">
        <title>Chloroplast acquisition without the gene transfer in kleptoplastic sea slugs, Plakobranchus ocellatus.</title>
        <authorList>
            <person name="Maeda T."/>
            <person name="Takahashi S."/>
            <person name="Yoshida T."/>
            <person name="Shimamura S."/>
            <person name="Takaki Y."/>
            <person name="Nagai Y."/>
            <person name="Toyoda A."/>
            <person name="Suzuki Y."/>
            <person name="Arimoto A."/>
            <person name="Ishii H."/>
            <person name="Satoh N."/>
            <person name="Nishiyama T."/>
            <person name="Hasebe M."/>
            <person name="Maruyama T."/>
            <person name="Minagawa J."/>
            <person name="Obokata J."/>
            <person name="Shigenobu S."/>
        </authorList>
    </citation>
    <scope>NUCLEOTIDE SEQUENCE [LARGE SCALE GENOMIC DNA]</scope>
</reference>
<dbReference type="PANTHER" id="PTHR12489:SF16">
    <property type="entry name" value="LHFPL TETRASPAN SUBFAMILY MEMBER 6 PROTEIN-RELATED"/>
    <property type="match status" value="1"/>
</dbReference>
<accession>A0AAV4F0N9</accession>
<comment type="subcellular location">
    <subcellularLocation>
        <location evidence="1">Membrane</location>
        <topology evidence="1">Multi-pass membrane protein</topology>
    </subcellularLocation>
</comment>
<feature type="transmembrane region" description="Helical" evidence="5">
    <location>
        <begin position="9"/>
        <end position="31"/>
    </location>
</feature>
<evidence type="ECO:0000313" key="7">
    <source>
        <dbReference type="Proteomes" id="UP000762676"/>
    </source>
</evidence>
<dbReference type="InterPro" id="IPR019372">
    <property type="entry name" value="LHFPL"/>
</dbReference>
<dbReference type="Pfam" id="PF10242">
    <property type="entry name" value="L_HMGIC_fpl"/>
    <property type="match status" value="1"/>
</dbReference>